<dbReference type="Proteomes" id="UP000009399">
    <property type="component" value="Chromosome"/>
</dbReference>
<dbReference type="InterPro" id="IPR050162">
    <property type="entry name" value="MsrA_MetSO_reductase"/>
</dbReference>
<dbReference type="KEGG" id="mhs:MOS_127"/>
<dbReference type="GO" id="GO:0008113">
    <property type="term" value="F:peptide-methionine (S)-S-oxide reductase activity"/>
    <property type="evidence" value="ECO:0007669"/>
    <property type="project" value="UniProtKB-UniRule"/>
</dbReference>
<dbReference type="NCBIfam" id="TIGR00401">
    <property type="entry name" value="msrA"/>
    <property type="match status" value="1"/>
</dbReference>
<accession>A0AAI8AME7</accession>
<dbReference type="HAMAP" id="MF_01401">
    <property type="entry name" value="MsrA"/>
    <property type="match status" value="1"/>
</dbReference>
<evidence type="ECO:0000256" key="3">
    <source>
        <dbReference type="ARBA" id="ARBA00048782"/>
    </source>
</evidence>
<evidence type="ECO:0000259" key="5">
    <source>
        <dbReference type="Pfam" id="PF01625"/>
    </source>
</evidence>
<name>A0AAI8AME7_MESHY</name>
<gene>
    <name evidence="4" type="primary">msrA</name>
    <name evidence="6" type="ORF">MOS_127</name>
</gene>
<feature type="domain" description="Peptide methionine sulphoxide reductase MsrA" evidence="5">
    <location>
        <begin position="4"/>
        <end position="153"/>
    </location>
</feature>
<dbReference type="AlphaFoldDB" id="A0AAI8AME7"/>
<protein>
    <recommendedName>
        <fullName evidence="4">Peptide methionine sulfoxide reductase MsrA</fullName>
        <shortName evidence="4">Protein-methionine-S-oxide reductase</shortName>
        <ecNumber evidence="4">1.8.4.11</ecNumber>
    </recommendedName>
    <alternativeName>
        <fullName evidence="4">Peptide-methionine (S)-S-oxide reductase</fullName>
        <shortName evidence="4">Peptide Met(O) reductase</shortName>
    </alternativeName>
</protein>
<sequence>MIKKIYLAAGCFWGVEAFFQRVKGVVQTQVCYLNGDTEQTTYKQVCAGSGHVEAVELVYDSSLLTEEQIWTLYLKIVDPFSVNKQGNDVGVQYRIGFYSNDQQLLDIFRQLNKSFENEAKLQTTIEFLPVKNLTIAEEYHQKYLDKNPNGYCHINLDSVPEKFKK</sequence>
<dbReference type="EMBL" id="CP003914">
    <property type="protein sequence ID" value="AFX74059.1"/>
    <property type="molecule type" value="Genomic_DNA"/>
</dbReference>
<evidence type="ECO:0000313" key="6">
    <source>
        <dbReference type="EMBL" id="AFX74059.1"/>
    </source>
</evidence>
<evidence type="ECO:0000313" key="7">
    <source>
        <dbReference type="Proteomes" id="UP000009399"/>
    </source>
</evidence>
<dbReference type="SUPFAM" id="SSF55068">
    <property type="entry name" value="Peptide methionine sulfoxide reductase"/>
    <property type="match status" value="1"/>
</dbReference>
<dbReference type="GO" id="GO:0005737">
    <property type="term" value="C:cytoplasm"/>
    <property type="evidence" value="ECO:0007669"/>
    <property type="project" value="TreeGrafter"/>
</dbReference>
<dbReference type="Gene3D" id="3.30.1060.10">
    <property type="entry name" value="Peptide methionine sulphoxide reductase MsrA"/>
    <property type="match status" value="1"/>
</dbReference>
<dbReference type="EC" id="1.8.4.11" evidence="4"/>
<feature type="active site" evidence="4">
    <location>
        <position position="11"/>
    </location>
</feature>
<dbReference type="InterPro" id="IPR036509">
    <property type="entry name" value="Met_Sox_Rdtase_MsrA_sf"/>
</dbReference>
<keyword evidence="1 4" id="KW-0560">Oxidoreductase</keyword>
<comment type="catalytic activity">
    <reaction evidence="3 4">
        <text>[thioredoxin]-disulfide + L-methionine + H2O = L-methionine (S)-S-oxide + [thioredoxin]-dithiol</text>
        <dbReference type="Rhea" id="RHEA:19993"/>
        <dbReference type="Rhea" id="RHEA-COMP:10698"/>
        <dbReference type="Rhea" id="RHEA-COMP:10700"/>
        <dbReference type="ChEBI" id="CHEBI:15377"/>
        <dbReference type="ChEBI" id="CHEBI:29950"/>
        <dbReference type="ChEBI" id="CHEBI:50058"/>
        <dbReference type="ChEBI" id="CHEBI:57844"/>
        <dbReference type="ChEBI" id="CHEBI:58772"/>
        <dbReference type="EC" id="1.8.4.11"/>
    </reaction>
</comment>
<dbReference type="Pfam" id="PF01625">
    <property type="entry name" value="PMSR"/>
    <property type="match status" value="1"/>
</dbReference>
<comment type="function">
    <text evidence="4">Has an important function as a repair enzyme for proteins that have been inactivated by oxidation. Catalyzes the reversible oxidation-reduction of methionine sulfoxide in proteins to methionine.</text>
</comment>
<comment type="similarity">
    <text evidence="4">Belongs to the MsrA Met sulfoxide reductase family.</text>
</comment>
<dbReference type="GO" id="GO:0034599">
    <property type="term" value="P:cellular response to oxidative stress"/>
    <property type="evidence" value="ECO:0007669"/>
    <property type="project" value="TreeGrafter"/>
</dbReference>
<organism evidence="6 7">
    <name type="scientific">Mesomycoplasma hyorhinis SK76</name>
    <dbReference type="NCBI Taxonomy" id="1118964"/>
    <lineage>
        <taxon>Bacteria</taxon>
        <taxon>Bacillati</taxon>
        <taxon>Mycoplasmatota</taxon>
        <taxon>Mycoplasmoidales</taxon>
        <taxon>Metamycoplasmataceae</taxon>
        <taxon>Mesomycoplasma</taxon>
    </lineage>
</organism>
<dbReference type="InterPro" id="IPR002569">
    <property type="entry name" value="Met_Sox_Rdtase_MsrA_dom"/>
</dbReference>
<evidence type="ECO:0000256" key="2">
    <source>
        <dbReference type="ARBA" id="ARBA00047806"/>
    </source>
</evidence>
<dbReference type="PANTHER" id="PTHR42799:SF2">
    <property type="entry name" value="MITOCHONDRIAL PEPTIDE METHIONINE SULFOXIDE REDUCTASE"/>
    <property type="match status" value="1"/>
</dbReference>
<evidence type="ECO:0000256" key="4">
    <source>
        <dbReference type="HAMAP-Rule" id="MF_01401"/>
    </source>
</evidence>
<reference evidence="6 7" key="1">
    <citation type="journal article" date="2013" name="Genome Announc.">
        <title>Complete Genome Sequence of Mycoplasma hyorhinis Strain SK76.</title>
        <authorList>
            <person name="Goodison S."/>
            <person name="Urquidi V."/>
            <person name="Kumar D."/>
            <person name="Reyes L."/>
            <person name="Rosser C.J."/>
        </authorList>
    </citation>
    <scope>NUCLEOTIDE SEQUENCE [LARGE SCALE GENOMIC DNA]</scope>
    <source>
        <strain evidence="6 7">SK76</strain>
    </source>
</reference>
<evidence type="ECO:0000256" key="1">
    <source>
        <dbReference type="ARBA" id="ARBA00023002"/>
    </source>
</evidence>
<comment type="catalytic activity">
    <reaction evidence="2 4">
        <text>L-methionyl-[protein] + [thioredoxin]-disulfide + H2O = L-methionyl-(S)-S-oxide-[protein] + [thioredoxin]-dithiol</text>
        <dbReference type="Rhea" id="RHEA:14217"/>
        <dbReference type="Rhea" id="RHEA-COMP:10698"/>
        <dbReference type="Rhea" id="RHEA-COMP:10700"/>
        <dbReference type="Rhea" id="RHEA-COMP:12313"/>
        <dbReference type="Rhea" id="RHEA-COMP:12315"/>
        <dbReference type="ChEBI" id="CHEBI:15377"/>
        <dbReference type="ChEBI" id="CHEBI:16044"/>
        <dbReference type="ChEBI" id="CHEBI:29950"/>
        <dbReference type="ChEBI" id="CHEBI:44120"/>
        <dbReference type="ChEBI" id="CHEBI:50058"/>
        <dbReference type="EC" id="1.8.4.11"/>
    </reaction>
</comment>
<proteinExistence type="inferred from homology"/>
<dbReference type="RefSeq" id="WP_013301950.1">
    <property type="nucleotide sequence ID" value="NC_019552.1"/>
</dbReference>
<dbReference type="PANTHER" id="PTHR42799">
    <property type="entry name" value="MITOCHONDRIAL PEPTIDE METHIONINE SULFOXIDE REDUCTASE"/>
    <property type="match status" value="1"/>
</dbReference>